<name>A0A367IYA5_RHIST</name>
<evidence type="ECO:0000313" key="3">
    <source>
        <dbReference type="Proteomes" id="UP000253551"/>
    </source>
</evidence>
<evidence type="ECO:0008006" key="4">
    <source>
        <dbReference type="Google" id="ProtNLM"/>
    </source>
</evidence>
<evidence type="ECO:0000313" key="2">
    <source>
        <dbReference type="EMBL" id="RCH82673.1"/>
    </source>
</evidence>
<accession>A0A367IYA5</accession>
<dbReference type="EMBL" id="PJQM01005017">
    <property type="protein sequence ID" value="RCH82673.1"/>
    <property type="molecule type" value="Genomic_DNA"/>
</dbReference>
<dbReference type="AlphaFoldDB" id="A0A367IYA5"/>
<feature type="compositionally biased region" description="Polar residues" evidence="1">
    <location>
        <begin position="99"/>
        <end position="111"/>
    </location>
</feature>
<dbReference type="OrthoDB" id="2281714at2759"/>
<evidence type="ECO:0000256" key="1">
    <source>
        <dbReference type="SAM" id="MobiDB-lite"/>
    </source>
</evidence>
<feature type="compositionally biased region" description="Polar residues" evidence="1">
    <location>
        <begin position="32"/>
        <end position="83"/>
    </location>
</feature>
<reference evidence="2 3" key="1">
    <citation type="journal article" date="2018" name="G3 (Bethesda)">
        <title>Phylogenetic and Phylogenomic Definition of Rhizopus Species.</title>
        <authorList>
            <person name="Gryganskyi A.P."/>
            <person name="Golan J."/>
            <person name="Dolatabadi S."/>
            <person name="Mondo S."/>
            <person name="Robb S."/>
            <person name="Idnurm A."/>
            <person name="Muszewska A."/>
            <person name="Steczkiewicz K."/>
            <person name="Masonjones S."/>
            <person name="Liao H.L."/>
            <person name="Gajdeczka M.T."/>
            <person name="Anike F."/>
            <person name="Vuek A."/>
            <person name="Anishchenko I.M."/>
            <person name="Voigt K."/>
            <person name="de Hoog G.S."/>
            <person name="Smith M.E."/>
            <person name="Heitman J."/>
            <person name="Vilgalys R."/>
            <person name="Stajich J.E."/>
        </authorList>
    </citation>
    <scope>NUCLEOTIDE SEQUENCE [LARGE SCALE GENOMIC DNA]</scope>
    <source>
        <strain evidence="2 3">LSU 92-RS-03</strain>
    </source>
</reference>
<proteinExistence type="predicted"/>
<keyword evidence="3" id="KW-1185">Reference proteome</keyword>
<gene>
    <name evidence="2" type="ORF">CU098_005384</name>
</gene>
<feature type="region of interest" description="Disordered" evidence="1">
    <location>
        <begin position="31"/>
        <end position="111"/>
    </location>
</feature>
<organism evidence="2 3">
    <name type="scientific">Rhizopus stolonifer</name>
    <name type="common">Rhizopus nigricans</name>
    <dbReference type="NCBI Taxonomy" id="4846"/>
    <lineage>
        <taxon>Eukaryota</taxon>
        <taxon>Fungi</taxon>
        <taxon>Fungi incertae sedis</taxon>
        <taxon>Mucoromycota</taxon>
        <taxon>Mucoromycotina</taxon>
        <taxon>Mucoromycetes</taxon>
        <taxon>Mucorales</taxon>
        <taxon>Mucorineae</taxon>
        <taxon>Rhizopodaceae</taxon>
        <taxon>Rhizopus</taxon>
    </lineage>
</organism>
<sequence>MSSEENEVVIIIDSEDEVEISDKTSKKRIIPKSTSLWSNGKHASSKKPTSVQPKQNFAQVNKASLTQPKKNNSILSQPSTESPSPHAKNKQPLRPVFTKSPTMISNCNSPHSKNTIEIIEEEEDEIASIIGSLRPNRSKTSANINKLLQKKNSKPIFQNKTPIATRTPPEHEDARPVNISKPPVIKRQIEQINTLPQILSPERPAIKKRMVHSPASTENSFFSLPRIKKAKEFTDILDEDNEEHMVSFLDYIHARNKIFHQQNASSSPKKNNAAERIQCPICKLFYSKEEIEEHASDCDGQNKESNKGIKKKTIGVAVAMDEADRKKKNQGISETGPTNYYADSAGVLALDGSGFSSEVTGLSWESTGQTRFG</sequence>
<comment type="caution">
    <text evidence="2">The sequence shown here is derived from an EMBL/GenBank/DDBJ whole genome shotgun (WGS) entry which is preliminary data.</text>
</comment>
<dbReference type="Proteomes" id="UP000253551">
    <property type="component" value="Unassembled WGS sequence"/>
</dbReference>
<protein>
    <recommendedName>
        <fullName evidence="4">UBZ4-type domain-containing protein</fullName>
    </recommendedName>
</protein>